<organism evidence="1 2">
    <name type="scientific">Longicatena caecimuris</name>
    <dbReference type="NCBI Taxonomy" id="1796635"/>
    <lineage>
        <taxon>Bacteria</taxon>
        <taxon>Bacillati</taxon>
        <taxon>Bacillota</taxon>
        <taxon>Erysipelotrichia</taxon>
        <taxon>Erysipelotrichales</taxon>
        <taxon>Erysipelotrichaceae</taxon>
        <taxon>Longicatena</taxon>
    </lineage>
</organism>
<reference evidence="1 2" key="1">
    <citation type="submission" date="2019-03" db="EMBL/GenBank/DDBJ databases">
        <title>Genomic Encyclopedia of Type Strains, Phase IV (KMG-IV): sequencing the most valuable type-strain genomes for metagenomic binning, comparative biology and taxonomic classification.</title>
        <authorList>
            <person name="Goeker M."/>
        </authorList>
    </citation>
    <scope>NUCLEOTIDE SEQUENCE [LARGE SCALE GENOMIC DNA]</scope>
    <source>
        <strain evidence="1 2">DSM 29481</strain>
    </source>
</reference>
<dbReference type="EMBL" id="SMBP01000001">
    <property type="protein sequence ID" value="TCU63567.1"/>
    <property type="molecule type" value="Genomic_DNA"/>
</dbReference>
<evidence type="ECO:0000313" key="2">
    <source>
        <dbReference type="Proteomes" id="UP000295773"/>
    </source>
</evidence>
<dbReference type="AlphaFoldDB" id="A0A4R3TPA9"/>
<dbReference type="Proteomes" id="UP000295773">
    <property type="component" value="Unassembled WGS sequence"/>
</dbReference>
<accession>A0A4R3TPA9</accession>
<evidence type="ECO:0008006" key="3">
    <source>
        <dbReference type="Google" id="ProtNLM"/>
    </source>
</evidence>
<protein>
    <recommendedName>
        <fullName evidence="3">Lipoprotein</fullName>
    </recommendedName>
</protein>
<dbReference type="RefSeq" id="WP_132223374.1">
    <property type="nucleotide sequence ID" value="NZ_JANKBG010000001.1"/>
</dbReference>
<dbReference type="PROSITE" id="PS51257">
    <property type="entry name" value="PROKAR_LIPOPROTEIN"/>
    <property type="match status" value="1"/>
</dbReference>
<evidence type="ECO:0000313" key="1">
    <source>
        <dbReference type="EMBL" id="TCU63567.1"/>
    </source>
</evidence>
<keyword evidence="2" id="KW-1185">Reference proteome</keyword>
<name>A0A4R3TPA9_9FIRM</name>
<gene>
    <name evidence="1" type="ORF">EDD61_101220</name>
</gene>
<comment type="caution">
    <text evidence="1">The sequence shown here is derived from an EMBL/GenBank/DDBJ whole genome shotgun (WGS) entry which is preliminary data.</text>
</comment>
<proteinExistence type="predicted"/>
<sequence length="187" mass="21219">MRKLSILCILLTVFLTGCKNLHHQDSESIKVYESFIDAVVSNKGIESKIIPFEYKMNVIKQKDDYKYEIELYNPQVAMYDIQAIAVDQNMDSNTNVYPCIGILGDDANSQYNMIPYQARGEKGFVKMIILDAISPKKQFTVNVMVTWKDSTLQNQSRVFFNCNYVQEKGDTAIGEKTTSDAGKANVD</sequence>